<evidence type="ECO:0000259" key="1">
    <source>
        <dbReference type="Pfam" id="PF08393"/>
    </source>
</evidence>
<reference evidence="2 4" key="2">
    <citation type="journal article" date="2013" name="Nature">
        <title>Insights into bilaterian evolution from three spiralian genomes.</title>
        <authorList>
            <person name="Simakov O."/>
            <person name="Marletaz F."/>
            <person name="Cho S.J."/>
            <person name="Edsinger-Gonzales E."/>
            <person name="Havlak P."/>
            <person name="Hellsten U."/>
            <person name="Kuo D.H."/>
            <person name="Larsson T."/>
            <person name="Lv J."/>
            <person name="Arendt D."/>
            <person name="Savage R."/>
            <person name="Osoegawa K."/>
            <person name="de Jong P."/>
            <person name="Grimwood J."/>
            <person name="Chapman J.A."/>
            <person name="Shapiro H."/>
            <person name="Aerts A."/>
            <person name="Otillar R.P."/>
            <person name="Terry A.Y."/>
            <person name="Boore J.L."/>
            <person name="Grigoriev I.V."/>
            <person name="Lindberg D.R."/>
            <person name="Seaver E.C."/>
            <person name="Weisblat D.A."/>
            <person name="Putnam N.H."/>
            <person name="Rokhsar D.S."/>
        </authorList>
    </citation>
    <scope>NUCLEOTIDE SEQUENCE</scope>
</reference>
<dbReference type="Gene3D" id="1.10.287.2620">
    <property type="match status" value="1"/>
</dbReference>
<keyword evidence="4" id="KW-1185">Reference proteome</keyword>
<dbReference type="PANTHER" id="PTHR45703:SF32">
    <property type="entry name" value="DYNEINS HEAVY CHAIN"/>
    <property type="match status" value="1"/>
</dbReference>
<dbReference type="GO" id="GO:0045505">
    <property type="term" value="F:dynein intermediate chain binding"/>
    <property type="evidence" value="ECO:0007669"/>
    <property type="project" value="InterPro"/>
</dbReference>
<dbReference type="GO" id="GO:0007018">
    <property type="term" value="P:microtubule-based movement"/>
    <property type="evidence" value="ECO:0007669"/>
    <property type="project" value="InterPro"/>
</dbReference>
<dbReference type="GO" id="GO:0030286">
    <property type="term" value="C:dynein complex"/>
    <property type="evidence" value="ECO:0007669"/>
    <property type="project" value="InterPro"/>
</dbReference>
<dbReference type="InterPro" id="IPR026983">
    <property type="entry name" value="DHC"/>
</dbReference>
<proteinExistence type="predicted"/>
<dbReference type="PANTHER" id="PTHR45703">
    <property type="entry name" value="DYNEIN HEAVY CHAIN"/>
    <property type="match status" value="1"/>
</dbReference>
<feature type="domain" description="Dynein heavy chain linker" evidence="1">
    <location>
        <begin position="406"/>
        <end position="477"/>
    </location>
</feature>
<protein>
    <recommendedName>
        <fullName evidence="1">Dynein heavy chain linker domain-containing protein</fullName>
    </recommendedName>
</protein>
<gene>
    <name evidence="3" type="primary">20199824</name>
    <name evidence="2" type="ORF">HELRODRAFT_162913</name>
</gene>
<dbReference type="KEGG" id="hro:HELRODRAFT_162913"/>
<organism evidence="3 4">
    <name type="scientific">Helobdella robusta</name>
    <name type="common">Californian leech</name>
    <dbReference type="NCBI Taxonomy" id="6412"/>
    <lineage>
        <taxon>Eukaryota</taxon>
        <taxon>Metazoa</taxon>
        <taxon>Spiralia</taxon>
        <taxon>Lophotrochozoa</taxon>
        <taxon>Annelida</taxon>
        <taxon>Clitellata</taxon>
        <taxon>Hirudinea</taxon>
        <taxon>Rhynchobdellida</taxon>
        <taxon>Glossiphoniidae</taxon>
        <taxon>Helobdella</taxon>
    </lineage>
</organism>
<dbReference type="STRING" id="6412.T1ETC4"/>
<dbReference type="EnsemblMetazoa" id="HelroT162913">
    <property type="protein sequence ID" value="HelroP162913"/>
    <property type="gene ID" value="HelroG162913"/>
</dbReference>
<dbReference type="Pfam" id="PF08393">
    <property type="entry name" value="DHC_N2"/>
    <property type="match status" value="1"/>
</dbReference>
<reference evidence="3" key="3">
    <citation type="submission" date="2015-06" db="UniProtKB">
        <authorList>
            <consortium name="EnsemblMetazoa"/>
        </authorList>
    </citation>
    <scope>IDENTIFICATION</scope>
</reference>
<dbReference type="RefSeq" id="XP_009023219.1">
    <property type="nucleotide sequence ID" value="XM_009024971.1"/>
</dbReference>
<dbReference type="InParanoid" id="T1ETC4"/>
<dbReference type="GeneID" id="20199824"/>
<dbReference type="InterPro" id="IPR013602">
    <property type="entry name" value="Dynein_heavy_linker"/>
</dbReference>
<dbReference type="EMBL" id="AMQM01001225">
    <property type="status" value="NOT_ANNOTATED_CDS"/>
    <property type="molecule type" value="Genomic_DNA"/>
</dbReference>
<reference evidence="4" key="1">
    <citation type="submission" date="2012-12" db="EMBL/GenBank/DDBJ databases">
        <authorList>
            <person name="Hellsten U."/>
            <person name="Grimwood J."/>
            <person name="Chapman J.A."/>
            <person name="Shapiro H."/>
            <person name="Aerts A."/>
            <person name="Otillar R.P."/>
            <person name="Terry A.Y."/>
            <person name="Boore J.L."/>
            <person name="Simakov O."/>
            <person name="Marletaz F."/>
            <person name="Cho S.-J."/>
            <person name="Edsinger-Gonzales E."/>
            <person name="Havlak P."/>
            <person name="Kuo D.-H."/>
            <person name="Larsson T."/>
            <person name="Lv J."/>
            <person name="Arendt D."/>
            <person name="Savage R."/>
            <person name="Osoegawa K."/>
            <person name="de Jong P."/>
            <person name="Lindberg D.R."/>
            <person name="Seaver E.C."/>
            <person name="Weisblat D.A."/>
            <person name="Putnam N.H."/>
            <person name="Grigoriev I.V."/>
            <person name="Rokhsar D.S."/>
        </authorList>
    </citation>
    <scope>NUCLEOTIDE SEQUENCE</scope>
</reference>
<dbReference type="EMBL" id="KB097143">
    <property type="protein sequence ID" value="ESN99371.1"/>
    <property type="molecule type" value="Genomic_DNA"/>
</dbReference>
<dbReference type="HOGENOM" id="CLU_567762_0_0_1"/>
<dbReference type="CTD" id="20199824"/>
<sequence length="481" mass="56542">MASKTSMLYFHIVKRNNDEFELAVISENKETWYVLPEEKKDLSGSLIDYALAKENLSLEIEMLRINMIVMGFPVEIQNREEITTNEKLFKELTKSDECVFNIKPKYDNKFLSNKIPYNTDVKAKQLYQHKQRYENVDKDISVPKYKVEAKTNNTLNKQNQRYENNTLNKKNFVRPNFIRKPGKIECTDKSKSLINRKIIDILKLGLMNNRSTFKTISGFNFSSARANIVVKVGNLTDNLNTYVVKNNNFSYDLLLGLDAIKKFKLIQDENFNILQRINKNKIIKIEERDKMNNNHNMVKSDELTDNQFNLQKAEKNNLIKISEVNFNENMNNTICKNLDYIKDENRRKDILNLINKYKHMFAKDKYDVGKVKSKEAKIKLTRDEYVTARPYKCSIVDEEKIKTQVEIGRTFDPSSQDFILDKIMEWEFSLYLEQINDISQSATKEIAIEQGLAEITETWEGIEFDLVPFKDKDQYKIRSCL</sequence>
<evidence type="ECO:0000313" key="3">
    <source>
        <dbReference type="EnsemblMetazoa" id="HelroP162913"/>
    </source>
</evidence>
<dbReference type="Proteomes" id="UP000015101">
    <property type="component" value="Unassembled WGS sequence"/>
</dbReference>
<name>T1ETC4_HELRO</name>
<dbReference type="AlphaFoldDB" id="T1ETC4"/>
<dbReference type="OrthoDB" id="447173at2759"/>
<dbReference type="GO" id="GO:0051959">
    <property type="term" value="F:dynein light intermediate chain binding"/>
    <property type="evidence" value="ECO:0007669"/>
    <property type="project" value="InterPro"/>
</dbReference>
<evidence type="ECO:0000313" key="2">
    <source>
        <dbReference type="EMBL" id="ESN99371.1"/>
    </source>
</evidence>
<accession>T1ETC4</accession>
<evidence type="ECO:0000313" key="4">
    <source>
        <dbReference type="Proteomes" id="UP000015101"/>
    </source>
</evidence>